<dbReference type="Pfam" id="PF03473">
    <property type="entry name" value="MOSC"/>
    <property type="match status" value="1"/>
</dbReference>
<comment type="caution">
    <text evidence="2">The sequence shown here is derived from an EMBL/GenBank/DDBJ whole genome shotgun (WGS) entry which is preliminary data.</text>
</comment>
<organism evidence="2 3">
    <name type="scientific">Aurantiacibacter flavus</name>
    <dbReference type="NCBI Taxonomy" id="3145232"/>
    <lineage>
        <taxon>Bacteria</taxon>
        <taxon>Pseudomonadati</taxon>
        <taxon>Pseudomonadota</taxon>
        <taxon>Alphaproteobacteria</taxon>
        <taxon>Sphingomonadales</taxon>
        <taxon>Erythrobacteraceae</taxon>
        <taxon>Aurantiacibacter</taxon>
    </lineage>
</organism>
<evidence type="ECO:0000259" key="1">
    <source>
        <dbReference type="PROSITE" id="PS51340"/>
    </source>
</evidence>
<dbReference type="Proteomes" id="UP001484535">
    <property type="component" value="Unassembled WGS sequence"/>
</dbReference>
<dbReference type="InterPro" id="IPR052353">
    <property type="entry name" value="Benzoxazolinone_Detox_Enz"/>
</dbReference>
<dbReference type="Gene3D" id="2.40.33.20">
    <property type="entry name" value="PK beta-barrel domain-like"/>
    <property type="match status" value="1"/>
</dbReference>
<accession>A0ABV0CTK5</accession>
<evidence type="ECO:0000313" key="3">
    <source>
        <dbReference type="Proteomes" id="UP001484535"/>
    </source>
</evidence>
<dbReference type="EMBL" id="JBDLBR010000001">
    <property type="protein sequence ID" value="MEN7535991.1"/>
    <property type="molecule type" value="Genomic_DNA"/>
</dbReference>
<evidence type="ECO:0000313" key="2">
    <source>
        <dbReference type="EMBL" id="MEN7535991.1"/>
    </source>
</evidence>
<dbReference type="SUPFAM" id="SSF50800">
    <property type="entry name" value="PK beta-barrel domain-like"/>
    <property type="match status" value="1"/>
</dbReference>
<gene>
    <name evidence="2" type="ORF">ABDJ38_02240</name>
</gene>
<dbReference type="RefSeq" id="WP_346783446.1">
    <property type="nucleotide sequence ID" value="NZ_JBDLBR010000001.1"/>
</dbReference>
<protein>
    <submittedName>
        <fullName evidence="2">MOSC domain-containing protein</fullName>
    </submittedName>
</protein>
<proteinExistence type="predicted"/>
<sequence>MTWQVEALCAGRRQSFRGDTLSAIAKLALDGPVAITRLGVAGDEQADPVHHGGPDMAVHLYPRDHHAFWRDQIGDHELLDNPGAFGSNLSVRGITEGDVLLGSRYRLGSALIEVCQPRQPCWKIEHRFGTKKMVKTILASGRCGWFYRVIEEGTAQAGDMLRLEHEGLPGWTMARLFEALWGTSEPTDPELLREITQLPPLADKLRGKIMVRLDA</sequence>
<dbReference type="InterPro" id="IPR011037">
    <property type="entry name" value="Pyrv_Knase-like_insert_dom_sf"/>
</dbReference>
<dbReference type="PROSITE" id="PS51340">
    <property type="entry name" value="MOSC"/>
    <property type="match status" value="1"/>
</dbReference>
<dbReference type="PANTHER" id="PTHR30212:SF2">
    <property type="entry name" value="PROTEIN YIIM"/>
    <property type="match status" value="1"/>
</dbReference>
<keyword evidence="3" id="KW-1185">Reference proteome</keyword>
<name>A0ABV0CTK5_9SPHN</name>
<dbReference type="PANTHER" id="PTHR30212">
    <property type="entry name" value="PROTEIN YIIM"/>
    <property type="match status" value="1"/>
</dbReference>
<reference evidence="2 3" key="1">
    <citation type="submission" date="2024-05" db="EMBL/GenBank/DDBJ databases">
        <authorList>
            <person name="Park S."/>
        </authorList>
    </citation>
    <scope>NUCLEOTIDE SEQUENCE [LARGE SCALE GENOMIC DNA]</scope>
    <source>
        <strain evidence="2 3">DGU5</strain>
    </source>
</reference>
<dbReference type="InterPro" id="IPR005302">
    <property type="entry name" value="MoCF_Sase_C"/>
</dbReference>
<feature type="domain" description="MOSC" evidence="1">
    <location>
        <begin position="27"/>
        <end position="164"/>
    </location>
</feature>